<keyword evidence="5" id="KW-0378">Hydrolase</keyword>
<comment type="subunit">
    <text evidence="12">Interacts with HDAC6.</text>
</comment>
<organism evidence="15">
    <name type="scientific">Octopus bimaculoides</name>
    <name type="common">California two-spotted octopus</name>
    <dbReference type="NCBI Taxonomy" id="37653"/>
    <lineage>
        <taxon>Eukaryota</taxon>
        <taxon>Metazoa</taxon>
        <taxon>Spiralia</taxon>
        <taxon>Lophotrochozoa</taxon>
        <taxon>Mollusca</taxon>
        <taxon>Cephalopoda</taxon>
        <taxon>Coleoidea</taxon>
        <taxon>Octopodiformes</taxon>
        <taxon>Octopoda</taxon>
        <taxon>Incirrata</taxon>
        <taxon>Octopodidae</taxon>
        <taxon>Octopus</taxon>
    </lineage>
</organism>
<dbReference type="SUPFAM" id="SSF52768">
    <property type="entry name" value="Arginase/deacetylase"/>
    <property type="match status" value="1"/>
</dbReference>
<dbReference type="GO" id="GO:0000118">
    <property type="term" value="C:histone deacetylase complex"/>
    <property type="evidence" value="ECO:0007669"/>
    <property type="project" value="TreeGrafter"/>
</dbReference>
<dbReference type="OrthoDB" id="437693at2759"/>
<comment type="catalytic activity">
    <reaction evidence="10">
        <text>N(6)-acetyl-L-lysyl-[histone] + H2O = L-lysyl-[histone] + acetate</text>
        <dbReference type="Rhea" id="RHEA:58196"/>
        <dbReference type="Rhea" id="RHEA-COMP:9845"/>
        <dbReference type="Rhea" id="RHEA-COMP:11338"/>
        <dbReference type="ChEBI" id="CHEBI:15377"/>
        <dbReference type="ChEBI" id="CHEBI:29969"/>
        <dbReference type="ChEBI" id="CHEBI:30089"/>
        <dbReference type="ChEBI" id="CHEBI:61930"/>
        <dbReference type="EC" id="3.5.1.98"/>
    </reaction>
</comment>
<dbReference type="PANTHER" id="PTHR10625:SF23">
    <property type="entry name" value="HISTONE DEACETYLASE 11"/>
    <property type="match status" value="1"/>
</dbReference>
<sequence length="389" mass="44401">MEENDETQRRINNSKLFIEIPDYKWPIIYSSHYNISFMYFEKLHPFDAGKWGKIHKFLKDEKFLQDDTTVEPVEASEDDLLVIHPQKYLKSLKTGLNVARIVEIPPVAIMPNFLVQRYVLQPFRYQTGGTILAGELALKRGWSINLGGGFHHCSAKKGGGFCAYADITLTMKFMRDRHKIRKILIVDLDAHQGNGYQRDVLEADDNDVYILDIYNRKIYPFDGYAKKAIKRKVELEPFTADEEYLNSVSVNVHGALNEFDADVVIYNAGTDILDGDPLGNLAISPAGVIKRDYIVFEAVRSRNIPIIMLTSGGYMRNNARIIANSILNLHRNQLIDCQEARHHQALETPSMPPPDQVSRSRSESFISRFFCTEPKKSPSMESHIDQSKS</sequence>
<dbReference type="GO" id="GO:0040029">
    <property type="term" value="P:epigenetic regulation of gene expression"/>
    <property type="evidence" value="ECO:0007669"/>
    <property type="project" value="TreeGrafter"/>
</dbReference>
<evidence type="ECO:0000256" key="9">
    <source>
        <dbReference type="ARBA" id="ARBA00023242"/>
    </source>
</evidence>
<dbReference type="Pfam" id="PF00850">
    <property type="entry name" value="Hist_deacetyl"/>
    <property type="match status" value="1"/>
</dbReference>
<dbReference type="FunFam" id="3.40.800.20:FF:000009">
    <property type="entry name" value="Histone deacetylase 11"/>
    <property type="match status" value="1"/>
</dbReference>
<evidence type="ECO:0000256" key="6">
    <source>
        <dbReference type="ARBA" id="ARBA00022853"/>
    </source>
</evidence>
<accession>A0A0L8H8C9</accession>
<protein>
    <recommendedName>
        <fullName evidence="13">Histone deacetylase 11</fullName>
        <ecNumber evidence="3">3.5.1.98</ecNumber>
    </recommendedName>
</protein>
<dbReference type="Gene3D" id="3.40.800.20">
    <property type="entry name" value="Histone deacetylase domain"/>
    <property type="match status" value="1"/>
</dbReference>
<keyword evidence="9" id="KW-0539">Nucleus</keyword>
<dbReference type="STRING" id="37653.A0A0L8H8C9"/>
<dbReference type="EMBL" id="KQ418859">
    <property type="protein sequence ID" value="KOF85543.1"/>
    <property type="molecule type" value="Genomic_DNA"/>
</dbReference>
<dbReference type="PANTHER" id="PTHR10625">
    <property type="entry name" value="HISTONE DEACETYLASE HDAC1-RELATED"/>
    <property type="match status" value="1"/>
</dbReference>
<dbReference type="AlphaFoldDB" id="A0A0L8H8C9"/>
<evidence type="ECO:0000256" key="3">
    <source>
        <dbReference type="ARBA" id="ARBA00012111"/>
    </source>
</evidence>
<evidence type="ECO:0000256" key="5">
    <source>
        <dbReference type="ARBA" id="ARBA00022801"/>
    </source>
</evidence>
<evidence type="ECO:0000256" key="11">
    <source>
        <dbReference type="ARBA" id="ARBA00059784"/>
    </source>
</evidence>
<comment type="similarity">
    <text evidence="2">Belongs to the histone deacetylase family.</text>
</comment>
<keyword evidence="8" id="KW-0804">Transcription</keyword>
<dbReference type="InterPro" id="IPR023696">
    <property type="entry name" value="Ureohydrolase_dom_sf"/>
</dbReference>
<dbReference type="GO" id="GO:0141221">
    <property type="term" value="F:histone deacetylase activity, hydrolytic mechanism"/>
    <property type="evidence" value="ECO:0007669"/>
    <property type="project" value="UniProtKB-EC"/>
</dbReference>
<evidence type="ECO:0000256" key="10">
    <source>
        <dbReference type="ARBA" id="ARBA00048287"/>
    </source>
</evidence>
<keyword evidence="7" id="KW-0805">Transcription regulation</keyword>
<evidence type="ECO:0000256" key="13">
    <source>
        <dbReference type="ARBA" id="ARBA00072450"/>
    </source>
</evidence>
<dbReference type="InterPro" id="IPR023801">
    <property type="entry name" value="His_deacetylse_dom"/>
</dbReference>
<evidence type="ECO:0000256" key="7">
    <source>
        <dbReference type="ARBA" id="ARBA00023015"/>
    </source>
</evidence>
<dbReference type="InterPro" id="IPR037138">
    <property type="entry name" value="His_deacetylse_dom_sf"/>
</dbReference>
<evidence type="ECO:0000256" key="8">
    <source>
        <dbReference type="ARBA" id="ARBA00023163"/>
    </source>
</evidence>
<comment type="subcellular location">
    <subcellularLocation>
        <location evidence="1">Nucleus</location>
    </subcellularLocation>
</comment>
<dbReference type="InterPro" id="IPR000286">
    <property type="entry name" value="HDACs"/>
</dbReference>
<reference evidence="15" key="1">
    <citation type="submission" date="2015-07" db="EMBL/GenBank/DDBJ databases">
        <title>MeaNS - Measles Nucleotide Surveillance Program.</title>
        <authorList>
            <person name="Tran T."/>
            <person name="Druce J."/>
        </authorList>
    </citation>
    <scope>NUCLEOTIDE SEQUENCE</scope>
    <source>
        <strain evidence="15">UCB-OBI-ISO-001</strain>
        <tissue evidence="15">Gonad</tissue>
    </source>
</reference>
<comment type="function">
    <text evidence="11">Responsible for the deacetylation of lysine residues on the N-terminal part of the core histones (H2A, H2B, H3 and H4). Histone deacetylation gives a tag for epigenetic repression and plays an important role in transcriptional regulation, cell cycle progression and developmental events. Histone deacetylases act via the formation of large multiprotein complexes.</text>
</comment>
<dbReference type="PRINTS" id="PR01270">
    <property type="entry name" value="HDASUPER"/>
</dbReference>
<dbReference type="CDD" id="cd09993">
    <property type="entry name" value="HDAC_classIV"/>
    <property type="match status" value="1"/>
</dbReference>
<evidence type="ECO:0000256" key="1">
    <source>
        <dbReference type="ARBA" id="ARBA00004123"/>
    </source>
</evidence>
<keyword evidence="4" id="KW-0678">Repressor</keyword>
<evidence type="ECO:0000259" key="14">
    <source>
        <dbReference type="Pfam" id="PF00850"/>
    </source>
</evidence>
<keyword evidence="6" id="KW-0156">Chromatin regulator</keyword>
<evidence type="ECO:0000256" key="2">
    <source>
        <dbReference type="ARBA" id="ARBA00005947"/>
    </source>
</evidence>
<name>A0A0L8H8C9_OCTBM</name>
<evidence type="ECO:0000256" key="4">
    <source>
        <dbReference type="ARBA" id="ARBA00022491"/>
    </source>
</evidence>
<feature type="domain" description="Histone deacetylase" evidence="14">
    <location>
        <begin position="44"/>
        <end position="325"/>
    </location>
</feature>
<dbReference type="InterPro" id="IPR044150">
    <property type="entry name" value="HDAC_classIV"/>
</dbReference>
<evidence type="ECO:0000256" key="12">
    <source>
        <dbReference type="ARBA" id="ARBA00065154"/>
    </source>
</evidence>
<gene>
    <name evidence="15" type="ORF">OCBIM_22020130mg</name>
</gene>
<evidence type="ECO:0000313" key="15">
    <source>
        <dbReference type="EMBL" id="KOF85543.1"/>
    </source>
</evidence>
<proteinExistence type="inferred from homology"/>
<dbReference type="EC" id="3.5.1.98" evidence="3"/>